<proteinExistence type="inferred from homology"/>
<accession>A0ABW4XN68</accession>
<keyword evidence="3 4" id="KW-0732">Signal</keyword>
<evidence type="ECO:0000256" key="3">
    <source>
        <dbReference type="ARBA" id="ARBA00022729"/>
    </source>
</evidence>
<protein>
    <submittedName>
        <fullName evidence="5">Molybdate ABC transporter substrate-binding protein</fullName>
    </submittedName>
</protein>
<dbReference type="PIRSF" id="PIRSF004846">
    <property type="entry name" value="ModA"/>
    <property type="match status" value="1"/>
</dbReference>
<dbReference type="SUPFAM" id="SSF53850">
    <property type="entry name" value="Periplasmic binding protein-like II"/>
    <property type="match status" value="1"/>
</dbReference>
<dbReference type="Gene3D" id="3.40.190.10">
    <property type="entry name" value="Periplasmic binding protein-like II"/>
    <property type="match status" value="2"/>
</dbReference>
<comment type="caution">
    <text evidence="5">The sequence shown here is derived from an EMBL/GenBank/DDBJ whole genome shotgun (WGS) entry which is preliminary data.</text>
</comment>
<evidence type="ECO:0000256" key="4">
    <source>
        <dbReference type="SAM" id="SignalP"/>
    </source>
</evidence>
<evidence type="ECO:0000256" key="2">
    <source>
        <dbReference type="ARBA" id="ARBA00022723"/>
    </source>
</evidence>
<feature type="signal peptide" evidence="4">
    <location>
        <begin position="1"/>
        <end position="29"/>
    </location>
</feature>
<reference evidence="6" key="1">
    <citation type="journal article" date="2019" name="Int. J. Syst. Evol. Microbiol.">
        <title>The Global Catalogue of Microorganisms (GCM) 10K type strain sequencing project: providing services to taxonomists for standard genome sequencing and annotation.</title>
        <authorList>
            <consortium name="The Broad Institute Genomics Platform"/>
            <consortium name="The Broad Institute Genome Sequencing Center for Infectious Disease"/>
            <person name="Wu L."/>
            <person name="Ma J."/>
        </authorList>
    </citation>
    <scope>NUCLEOTIDE SEQUENCE [LARGE SCALE GENOMIC DNA]</scope>
    <source>
        <strain evidence="6">CGMCC 1.10992</strain>
    </source>
</reference>
<dbReference type="CDD" id="cd13539">
    <property type="entry name" value="PBP2_AvModA"/>
    <property type="match status" value="1"/>
</dbReference>
<dbReference type="PANTHER" id="PTHR30632">
    <property type="entry name" value="MOLYBDATE-BINDING PERIPLASMIC PROTEIN"/>
    <property type="match status" value="1"/>
</dbReference>
<feature type="chain" id="PRO_5046558659" evidence="4">
    <location>
        <begin position="30"/>
        <end position="282"/>
    </location>
</feature>
<organism evidence="5 6">
    <name type="scientific">Corallincola platygyrae</name>
    <dbReference type="NCBI Taxonomy" id="1193278"/>
    <lineage>
        <taxon>Bacteria</taxon>
        <taxon>Pseudomonadati</taxon>
        <taxon>Pseudomonadota</taxon>
        <taxon>Gammaproteobacteria</taxon>
        <taxon>Alteromonadales</taxon>
        <taxon>Psychromonadaceae</taxon>
        <taxon>Corallincola</taxon>
    </lineage>
</organism>
<keyword evidence="6" id="KW-1185">Reference proteome</keyword>
<dbReference type="EMBL" id="JBHUHT010000015">
    <property type="protein sequence ID" value="MFD2097036.1"/>
    <property type="molecule type" value="Genomic_DNA"/>
</dbReference>
<evidence type="ECO:0000313" key="5">
    <source>
        <dbReference type="EMBL" id="MFD2097036.1"/>
    </source>
</evidence>
<dbReference type="InterPro" id="IPR005950">
    <property type="entry name" value="ModA"/>
</dbReference>
<dbReference type="RefSeq" id="WP_345339613.1">
    <property type="nucleotide sequence ID" value="NZ_BAABLI010000010.1"/>
</dbReference>
<evidence type="ECO:0000256" key="1">
    <source>
        <dbReference type="ARBA" id="ARBA00009175"/>
    </source>
</evidence>
<dbReference type="NCBIfam" id="TIGR01256">
    <property type="entry name" value="modA"/>
    <property type="match status" value="1"/>
</dbReference>
<gene>
    <name evidence="5" type="primary">modA</name>
    <name evidence="5" type="ORF">ACFSJ3_13650</name>
</gene>
<dbReference type="Proteomes" id="UP001597380">
    <property type="component" value="Unassembled WGS sequence"/>
</dbReference>
<dbReference type="InterPro" id="IPR050682">
    <property type="entry name" value="ModA/WtpA"/>
</dbReference>
<dbReference type="Pfam" id="PF13531">
    <property type="entry name" value="SBP_bac_11"/>
    <property type="match status" value="1"/>
</dbReference>
<name>A0ABW4XN68_9GAMM</name>
<keyword evidence="2" id="KW-0479">Metal-binding</keyword>
<dbReference type="PANTHER" id="PTHR30632:SF14">
    <property type="entry name" value="TUNGSTATE_MOLYBDATE_CHROMATE-BINDING PROTEIN MODA"/>
    <property type="match status" value="1"/>
</dbReference>
<sequence length="282" mass="30319">MGVDRAWHVRFLTFTFFFLLNSLSSTSLADPRPQNTSRQTLPQTLTIAVANSFKPVAEQIAAEYSSETGVAIRIASASSGVLANQLLHGAPFDLFLSADSERPKLLVERGIGLADSRLTYAYGRLVFWWPPGGAHQGGLPDLDKLNQVSRLAIANPRTAPYGEAAQQVLESLGLWQKMQSQLVRGAGASQAYQFVAGGNIAAGLLPLSLLIQGGIETDYLELPSYLYQRMAHQAVVISRGNQALAWAFLRYLMGPGQQAVKALGFEAASVEPSVIESVGGQS</sequence>
<comment type="similarity">
    <text evidence="1">Belongs to the bacterial solute-binding protein ModA family.</text>
</comment>
<dbReference type="InterPro" id="IPR044084">
    <property type="entry name" value="AvModA-like_subst-bd"/>
</dbReference>
<evidence type="ECO:0000313" key="6">
    <source>
        <dbReference type="Proteomes" id="UP001597380"/>
    </source>
</evidence>